<dbReference type="InterPro" id="IPR036388">
    <property type="entry name" value="WH-like_DNA-bd_sf"/>
</dbReference>
<dbReference type="PROSITE" id="PS50931">
    <property type="entry name" value="HTH_LYSR"/>
    <property type="match status" value="1"/>
</dbReference>
<dbReference type="InterPro" id="IPR036390">
    <property type="entry name" value="WH_DNA-bd_sf"/>
</dbReference>
<keyword evidence="3" id="KW-0805">Transcription regulation</keyword>
<evidence type="ECO:0000256" key="5">
    <source>
        <dbReference type="ARBA" id="ARBA00023163"/>
    </source>
</evidence>
<feature type="domain" description="HTH lysR-type" evidence="6">
    <location>
        <begin position="1"/>
        <end position="58"/>
    </location>
</feature>
<evidence type="ECO:0000256" key="4">
    <source>
        <dbReference type="ARBA" id="ARBA00023125"/>
    </source>
</evidence>
<dbReference type="Pfam" id="PF00126">
    <property type="entry name" value="HTH_1"/>
    <property type="match status" value="1"/>
</dbReference>
<protein>
    <recommendedName>
        <fullName evidence="2">HTH-type transcriptional regulator CzcR</fullName>
    </recommendedName>
</protein>
<proteinExistence type="inferred from homology"/>
<dbReference type="Proteomes" id="UP000224386">
    <property type="component" value="Unassembled WGS sequence"/>
</dbReference>
<dbReference type="RefSeq" id="WP_098611732.1">
    <property type="nucleotide sequence ID" value="NZ_JBNNUB010000008.1"/>
</dbReference>
<dbReference type="Gene3D" id="3.40.190.290">
    <property type="match status" value="1"/>
</dbReference>
<dbReference type="GO" id="GO:0003700">
    <property type="term" value="F:DNA-binding transcription factor activity"/>
    <property type="evidence" value="ECO:0007669"/>
    <property type="project" value="InterPro"/>
</dbReference>
<reference evidence="7 8" key="1">
    <citation type="submission" date="2017-09" db="EMBL/GenBank/DDBJ databases">
        <title>Large-scale bioinformatics analysis of Bacillus genomes uncovers conserved roles of natural products in bacterial physiology.</title>
        <authorList>
            <consortium name="Agbiome Team Llc"/>
            <person name="Bleich R.M."/>
            <person name="Grubbs K.J."/>
            <person name="Santa Maria K.C."/>
            <person name="Allen S.E."/>
            <person name="Farag S."/>
            <person name="Shank E.A."/>
            <person name="Bowers A."/>
        </authorList>
    </citation>
    <scope>NUCLEOTIDE SEQUENCE [LARGE SCALE GENOMIC DNA]</scope>
    <source>
        <strain evidence="7 8">AFS070861</strain>
    </source>
</reference>
<evidence type="ECO:0000313" key="7">
    <source>
        <dbReference type="EMBL" id="PFQ50412.1"/>
    </source>
</evidence>
<dbReference type="AlphaFoldDB" id="A0A2B2M7B7"/>
<dbReference type="SUPFAM" id="SSF46785">
    <property type="entry name" value="Winged helix' DNA-binding domain"/>
    <property type="match status" value="1"/>
</dbReference>
<accession>A0A2B2M7B7</accession>
<organism evidence="7 8">
    <name type="scientific">Bacillus cereus</name>
    <dbReference type="NCBI Taxonomy" id="1396"/>
    <lineage>
        <taxon>Bacteria</taxon>
        <taxon>Bacillati</taxon>
        <taxon>Bacillota</taxon>
        <taxon>Bacilli</taxon>
        <taxon>Bacillales</taxon>
        <taxon>Bacillaceae</taxon>
        <taxon>Bacillus</taxon>
        <taxon>Bacillus cereus group</taxon>
    </lineage>
</organism>
<keyword evidence="5" id="KW-0804">Transcription</keyword>
<comment type="caution">
    <text evidence="7">The sequence shown here is derived from an EMBL/GenBank/DDBJ whole genome shotgun (WGS) entry which is preliminary data.</text>
</comment>
<name>A0A2B2M7B7_BACCE</name>
<dbReference type="GO" id="GO:0005829">
    <property type="term" value="C:cytosol"/>
    <property type="evidence" value="ECO:0007669"/>
    <property type="project" value="TreeGrafter"/>
</dbReference>
<sequence length="289" mass="32370">MNFFQLEVFLKVVENGSFTRAGDQIGLTQSGVSHNITALETELGVNLLNRGRNGVSLTTAGEYIIPHIRAIAENMAHIEQKVAAVNGMEMGKLSIGSFPSFTARFIPFLFSIYKEKFPNIEIRLYEGGYDEIIKWVEEGTVDFGFAALPVKNVEFIHLLNDPLSAVIYEGHHFEKNSIINLEDFIGESFIMLRSGCETLIEEKFRAAKIKPSISYDIKDNQTVLSMVAGKLGITIMPDLALSKELKDIRSLPLNSEIFREIGLVKKSAKELTPAAKEFSKIVQDYFINR</sequence>
<comment type="similarity">
    <text evidence="1">Belongs to the LysR transcriptional regulatory family.</text>
</comment>
<evidence type="ECO:0000256" key="1">
    <source>
        <dbReference type="ARBA" id="ARBA00009437"/>
    </source>
</evidence>
<dbReference type="SUPFAM" id="SSF53850">
    <property type="entry name" value="Periplasmic binding protein-like II"/>
    <property type="match status" value="1"/>
</dbReference>
<dbReference type="Gene3D" id="1.10.10.10">
    <property type="entry name" value="Winged helix-like DNA-binding domain superfamily/Winged helix DNA-binding domain"/>
    <property type="match status" value="1"/>
</dbReference>
<dbReference type="InterPro" id="IPR050950">
    <property type="entry name" value="HTH-type_LysR_regulators"/>
</dbReference>
<dbReference type="InterPro" id="IPR005119">
    <property type="entry name" value="LysR_subst-bd"/>
</dbReference>
<evidence type="ECO:0000256" key="2">
    <source>
        <dbReference type="ARBA" id="ARBA00018718"/>
    </source>
</evidence>
<dbReference type="GO" id="GO:0003677">
    <property type="term" value="F:DNA binding"/>
    <property type="evidence" value="ECO:0007669"/>
    <property type="project" value="UniProtKB-KW"/>
</dbReference>
<gene>
    <name evidence="7" type="ORF">COK05_05280</name>
</gene>
<dbReference type="PANTHER" id="PTHR30419">
    <property type="entry name" value="HTH-TYPE TRANSCRIPTIONAL REGULATOR YBHD"/>
    <property type="match status" value="1"/>
</dbReference>
<dbReference type="FunFam" id="1.10.10.10:FF:000001">
    <property type="entry name" value="LysR family transcriptional regulator"/>
    <property type="match status" value="1"/>
</dbReference>
<dbReference type="PRINTS" id="PR00039">
    <property type="entry name" value="HTHLYSR"/>
</dbReference>
<evidence type="ECO:0000313" key="8">
    <source>
        <dbReference type="Proteomes" id="UP000224386"/>
    </source>
</evidence>
<dbReference type="InterPro" id="IPR000847">
    <property type="entry name" value="LysR_HTH_N"/>
</dbReference>
<evidence type="ECO:0000256" key="3">
    <source>
        <dbReference type="ARBA" id="ARBA00023015"/>
    </source>
</evidence>
<dbReference type="Pfam" id="PF03466">
    <property type="entry name" value="LysR_substrate"/>
    <property type="match status" value="1"/>
</dbReference>
<dbReference type="PANTHER" id="PTHR30419:SF24">
    <property type="entry name" value="HTH-TYPE TRANSCRIPTIONAL REGULATOR CZCR"/>
    <property type="match status" value="1"/>
</dbReference>
<dbReference type="EMBL" id="NVAP01000010">
    <property type="protein sequence ID" value="PFQ50412.1"/>
    <property type="molecule type" value="Genomic_DNA"/>
</dbReference>
<evidence type="ECO:0000259" key="6">
    <source>
        <dbReference type="PROSITE" id="PS50931"/>
    </source>
</evidence>
<keyword evidence="4" id="KW-0238">DNA-binding</keyword>
<dbReference type="CDD" id="cd05466">
    <property type="entry name" value="PBP2_LTTR_substrate"/>
    <property type="match status" value="1"/>
</dbReference>